<dbReference type="GeneID" id="93671087"/>
<name>A0A379FY32_PRORE</name>
<protein>
    <submittedName>
        <fullName evidence="1">Uncharacterized protein</fullName>
    </submittedName>
</protein>
<accession>A0A379FY32</accession>
<dbReference type="AlphaFoldDB" id="A0A379FY32"/>
<gene>
    <name evidence="1" type="ORF">NCTC11801_04609</name>
</gene>
<proteinExistence type="predicted"/>
<dbReference type="Proteomes" id="UP000254208">
    <property type="component" value="Unassembled WGS sequence"/>
</dbReference>
<evidence type="ECO:0000313" key="1">
    <source>
        <dbReference type="EMBL" id="SUC33567.1"/>
    </source>
</evidence>
<sequence>MILDPKDGVYISGTAFAIQRHVDEDSKAVQWRLLQINKMARCYELVCCHSDPWLLAIELTSYHVNRVKGKGIKSLDVYRKTVDIISRRCETAINALRPETLGGALNV</sequence>
<reference evidence="1 2" key="1">
    <citation type="submission" date="2018-06" db="EMBL/GenBank/DDBJ databases">
        <authorList>
            <consortium name="Pathogen Informatics"/>
            <person name="Doyle S."/>
        </authorList>
    </citation>
    <scope>NUCLEOTIDE SEQUENCE [LARGE SCALE GENOMIC DNA]</scope>
    <source>
        <strain evidence="1 2">NCTC11801</strain>
    </source>
</reference>
<organism evidence="1 2">
    <name type="scientific">Providencia rettgeri</name>
    <dbReference type="NCBI Taxonomy" id="587"/>
    <lineage>
        <taxon>Bacteria</taxon>
        <taxon>Pseudomonadati</taxon>
        <taxon>Pseudomonadota</taxon>
        <taxon>Gammaproteobacteria</taxon>
        <taxon>Enterobacterales</taxon>
        <taxon>Morganellaceae</taxon>
        <taxon>Providencia</taxon>
    </lineage>
</organism>
<dbReference type="RefSeq" id="WP_102140497.1">
    <property type="nucleotide sequence ID" value="NZ_CP077317.1"/>
</dbReference>
<evidence type="ECO:0000313" key="2">
    <source>
        <dbReference type="Proteomes" id="UP000254208"/>
    </source>
</evidence>
<dbReference type="EMBL" id="UGTZ01000001">
    <property type="protein sequence ID" value="SUC33567.1"/>
    <property type="molecule type" value="Genomic_DNA"/>
</dbReference>